<evidence type="ECO:0000256" key="2">
    <source>
        <dbReference type="ARBA" id="ARBA00022777"/>
    </source>
</evidence>
<feature type="domain" description="Carbohydrate kinase PfkB" evidence="3">
    <location>
        <begin position="4"/>
        <end position="291"/>
    </location>
</feature>
<dbReference type="PANTHER" id="PTHR10584">
    <property type="entry name" value="SUGAR KINASE"/>
    <property type="match status" value="1"/>
</dbReference>
<dbReference type="eggNOG" id="COG0524">
    <property type="taxonomic scope" value="Bacteria"/>
</dbReference>
<evidence type="ECO:0000313" key="4">
    <source>
        <dbReference type="EMBL" id="KCZ89816.1"/>
    </source>
</evidence>
<accession>A0A059FH01</accession>
<protein>
    <submittedName>
        <fullName evidence="4">PfkB family kinase</fullName>
    </submittedName>
</protein>
<sequence>MKLDLLCVGLTTLDVVGRPITEIPPDEEGRLIEQIACAPAGTAGGAACVAARLGVRTGVAGAIGSDLTGKFVRFAFDDGGVDTSLLNTLEGYPTSTTILPIDHEGRRPTLHAPGAGSVPPLTDALMKAAASVRCLHYGGIGAPTFDGGPGEQLLKAAKEGGAEVFCDLIAPRPDAKDELARLLPYVDWFLPSADEARMLTGKDDLREAADAFVAMGAKNCVIKDGGRGAVMAAGPLRGRLPAFKVEVVDTTTCGDSFCAGFIAAHLRGLNDVDALTFAAATAAMVAQGLATYGKLESFEQVEGATKTLPVLEVTE</sequence>
<dbReference type="Proteomes" id="UP000024816">
    <property type="component" value="Unassembled WGS sequence"/>
</dbReference>
<dbReference type="EMBL" id="ARYJ01000003">
    <property type="protein sequence ID" value="KCZ89816.1"/>
    <property type="molecule type" value="Genomic_DNA"/>
</dbReference>
<comment type="caution">
    <text evidence="4">The sequence shown here is derived from an EMBL/GenBank/DDBJ whole genome shotgun (WGS) entry which is preliminary data.</text>
</comment>
<dbReference type="GO" id="GO:0005829">
    <property type="term" value="C:cytosol"/>
    <property type="evidence" value="ECO:0007669"/>
    <property type="project" value="TreeGrafter"/>
</dbReference>
<dbReference type="Gene3D" id="3.40.1190.20">
    <property type="match status" value="1"/>
</dbReference>
<dbReference type="InterPro" id="IPR011611">
    <property type="entry name" value="PfkB_dom"/>
</dbReference>
<keyword evidence="1" id="KW-0808">Transferase</keyword>
<dbReference type="GO" id="GO:0016301">
    <property type="term" value="F:kinase activity"/>
    <property type="evidence" value="ECO:0007669"/>
    <property type="project" value="UniProtKB-KW"/>
</dbReference>
<dbReference type="InterPro" id="IPR029056">
    <property type="entry name" value="Ribokinase-like"/>
</dbReference>
<dbReference type="SUPFAM" id="SSF53613">
    <property type="entry name" value="Ribokinase-like"/>
    <property type="match status" value="1"/>
</dbReference>
<name>A0A059FH01_9PROT</name>
<keyword evidence="5" id="KW-1185">Reference proteome</keyword>
<reference evidence="4 5" key="1">
    <citation type="journal article" date="2014" name="Antonie Van Leeuwenhoek">
        <title>Hyphomonas beringensis sp. nov. and Hyphomonas chukchiensis sp. nov., isolated from surface seawater of the Bering Sea and Chukchi Sea.</title>
        <authorList>
            <person name="Li C."/>
            <person name="Lai Q."/>
            <person name="Li G."/>
            <person name="Dong C."/>
            <person name="Wang J."/>
            <person name="Liao Y."/>
            <person name="Shao Z."/>
        </authorList>
    </citation>
    <scope>NUCLEOTIDE SEQUENCE [LARGE SCALE GENOMIC DNA]</scope>
    <source>
        <strain evidence="4 5">VP2</strain>
    </source>
</reference>
<dbReference type="OrthoDB" id="9813569at2"/>
<dbReference type="STRING" id="1280952.HJA_06177"/>
<evidence type="ECO:0000259" key="3">
    <source>
        <dbReference type="Pfam" id="PF00294"/>
    </source>
</evidence>
<gene>
    <name evidence="4" type="ORF">HJA_06177</name>
</gene>
<proteinExistence type="predicted"/>
<dbReference type="PANTHER" id="PTHR10584:SF166">
    <property type="entry name" value="RIBOKINASE"/>
    <property type="match status" value="1"/>
</dbReference>
<evidence type="ECO:0000256" key="1">
    <source>
        <dbReference type="ARBA" id="ARBA00022679"/>
    </source>
</evidence>
<dbReference type="PATRIC" id="fig|1280952.3.peg.1226"/>
<keyword evidence="2 4" id="KW-0418">Kinase</keyword>
<evidence type="ECO:0000313" key="5">
    <source>
        <dbReference type="Proteomes" id="UP000024816"/>
    </source>
</evidence>
<dbReference type="AlphaFoldDB" id="A0A059FH01"/>
<organism evidence="4 5">
    <name type="scientific">Hyphomonas jannaschiana VP2</name>
    <dbReference type="NCBI Taxonomy" id="1280952"/>
    <lineage>
        <taxon>Bacteria</taxon>
        <taxon>Pseudomonadati</taxon>
        <taxon>Pseudomonadota</taxon>
        <taxon>Alphaproteobacteria</taxon>
        <taxon>Hyphomonadales</taxon>
        <taxon>Hyphomonadaceae</taxon>
        <taxon>Hyphomonas</taxon>
    </lineage>
</organism>
<dbReference type="Pfam" id="PF00294">
    <property type="entry name" value="PfkB"/>
    <property type="match status" value="1"/>
</dbReference>
<dbReference type="RefSeq" id="WP_035579517.1">
    <property type="nucleotide sequence ID" value="NZ_ARYJ01000003.1"/>
</dbReference>